<dbReference type="PRINTS" id="PR00038">
    <property type="entry name" value="HTHLUXR"/>
</dbReference>
<feature type="modified residue" description="4-aspartylphosphate" evidence="5">
    <location>
        <position position="65"/>
    </location>
</feature>
<dbReference type="SUPFAM" id="SSF46894">
    <property type="entry name" value="C-terminal effector domain of the bipartite response regulators"/>
    <property type="match status" value="1"/>
</dbReference>
<name>A0A2T0TX02_9ACTN</name>
<dbReference type="PROSITE" id="PS50110">
    <property type="entry name" value="RESPONSE_REGULATORY"/>
    <property type="match status" value="1"/>
</dbReference>
<feature type="domain" description="Response regulatory" evidence="7">
    <location>
        <begin position="15"/>
        <end position="135"/>
    </location>
</feature>
<dbReference type="CDD" id="cd17535">
    <property type="entry name" value="REC_NarL-like"/>
    <property type="match status" value="1"/>
</dbReference>
<dbReference type="SMART" id="SM00421">
    <property type="entry name" value="HTH_LUXR"/>
    <property type="match status" value="1"/>
</dbReference>
<dbReference type="SUPFAM" id="SSF52172">
    <property type="entry name" value="CheY-like"/>
    <property type="match status" value="1"/>
</dbReference>
<protein>
    <submittedName>
        <fullName evidence="8">LuxR family two component transcriptional regulator</fullName>
    </submittedName>
</protein>
<reference evidence="8 9" key="1">
    <citation type="submission" date="2018-03" db="EMBL/GenBank/DDBJ databases">
        <title>Genomic Encyclopedia of Archaeal and Bacterial Type Strains, Phase II (KMG-II): from individual species to whole genera.</title>
        <authorList>
            <person name="Goeker M."/>
        </authorList>
    </citation>
    <scope>NUCLEOTIDE SEQUENCE [LARGE SCALE GENOMIC DNA]</scope>
    <source>
        <strain evidence="8 9">DSM 45416</strain>
    </source>
</reference>
<evidence type="ECO:0000313" key="9">
    <source>
        <dbReference type="Proteomes" id="UP000239210"/>
    </source>
</evidence>
<dbReference type="InterPro" id="IPR058245">
    <property type="entry name" value="NreC/VraR/RcsB-like_REC"/>
</dbReference>
<dbReference type="GO" id="GO:0000160">
    <property type="term" value="P:phosphorelay signal transduction system"/>
    <property type="evidence" value="ECO:0007669"/>
    <property type="project" value="InterPro"/>
</dbReference>
<dbReference type="InterPro" id="IPR011006">
    <property type="entry name" value="CheY-like_superfamily"/>
</dbReference>
<evidence type="ECO:0000313" key="8">
    <source>
        <dbReference type="EMBL" id="PRY50232.1"/>
    </source>
</evidence>
<dbReference type="InterPro" id="IPR000792">
    <property type="entry name" value="Tscrpt_reg_LuxR_C"/>
</dbReference>
<evidence type="ECO:0000256" key="3">
    <source>
        <dbReference type="ARBA" id="ARBA00023125"/>
    </source>
</evidence>
<keyword evidence="9" id="KW-1185">Reference proteome</keyword>
<evidence type="ECO:0000256" key="5">
    <source>
        <dbReference type="PROSITE-ProRule" id="PRU00169"/>
    </source>
</evidence>
<comment type="caution">
    <text evidence="8">The sequence shown here is derived from an EMBL/GenBank/DDBJ whole genome shotgun (WGS) entry which is preliminary data.</text>
</comment>
<organism evidence="8 9">
    <name type="scientific">Geodermatophilus tzadiensis</name>
    <dbReference type="NCBI Taxonomy" id="1137988"/>
    <lineage>
        <taxon>Bacteria</taxon>
        <taxon>Bacillati</taxon>
        <taxon>Actinomycetota</taxon>
        <taxon>Actinomycetes</taxon>
        <taxon>Geodermatophilales</taxon>
        <taxon>Geodermatophilaceae</taxon>
        <taxon>Geodermatophilus</taxon>
    </lineage>
</organism>
<dbReference type="GO" id="GO:0006355">
    <property type="term" value="P:regulation of DNA-templated transcription"/>
    <property type="evidence" value="ECO:0007669"/>
    <property type="project" value="InterPro"/>
</dbReference>
<keyword evidence="4" id="KW-0804">Transcription</keyword>
<dbReference type="Proteomes" id="UP000239210">
    <property type="component" value="Unassembled WGS sequence"/>
</dbReference>
<keyword evidence="2" id="KW-0805">Transcription regulation</keyword>
<dbReference type="EMBL" id="PVTG01000004">
    <property type="protein sequence ID" value="PRY50232.1"/>
    <property type="molecule type" value="Genomic_DNA"/>
</dbReference>
<dbReference type="PROSITE" id="PS50043">
    <property type="entry name" value="HTH_LUXR_2"/>
    <property type="match status" value="1"/>
</dbReference>
<dbReference type="InterPro" id="IPR016032">
    <property type="entry name" value="Sig_transdc_resp-reg_C-effctor"/>
</dbReference>
<evidence type="ECO:0000256" key="4">
    <source>
        <dbReference type="ARBA" id="ARBA00023163"/>
    </source>
</evidence>
<dbReference type="InterPro" id="IPR001789">
    <property type="entry name" value="Sig_transdc_resp-reg_receiver"/>
</dbReference>
<feature type="domain" description="HTH luxR-type" evidence="6">
    <location>
        <begin position="157"/>
        <end position="227"/>
    </location>
</feature>
<dbReference type="PANTHER" id="PTHR43214:SF24">
    <property type="entry name" value="TRANSCRIPTIONAL REGULATORY PROTEIN NARL-RELATED"/>
    <property type="match status" value="1"/>
</dbReference>
<dbReference type="Pfam" id="PF00072">
    <property type="entry name" value="Response_reg"/>
    <property type="match status" value="1"/>
</dbReference>
<dbReference type="CDD" id="cd06170">
    <property type="entry name" value="LuxR_C_like"/>
    <property type="match status" value="1"/>
</dbReference>
<keyword evidence="1 5" id="KW-0597">Phosphoprotein</keyword>
<dbReference type="PROSITE" id="PS00622">
    <property type="entry name" value="HTH_LUXR_1"/>
    <property type="match status" value="1"/>
</dbReference>
<dbReference type="Pfam" id="PF00196">
    <property type="entry name" value="GerE"/>
    <property type="match status" value="1"/>
</dbReference>
<evidence type="ECO:0000259" key="6">
    <source>
        <dbReference type="PROSITE" id="PS50043"/>
    </source>
</evidence>
<dbReference type="SMART" id="SM00448">
    <property type="entry name" value="REC"/>
    <property type="match status" value="1"/>
</dbReference>
<gene>
    <name evidence="8" type="ORF">LY71_104269</name>
</gene>
<keyword evidence="3" id="KW-0238">DNA-binding</keyword>
<dbReference type="PANTHER" id="PTHR43214">
    <property type="entry name" value="TWO-COMPONENT RESPONSE REGULATOR"/>
    <property type="match status" value="1"/>
</dbReference>
<dbReference type="AlphaFoldDB" id="A0A2T0TX02"/>
<evidence type="ECO:0000256" key="2">
    <source>
        <dbReference type="ARBA" id="ARBA00023015"/>
    </source>
</evidence>
<dbReference type="InterPro" id="IPR039420">
    <property type="entry name" value="WalR-like"/>
</dbReference>
<evidence type="ECO:0000256" key="1">
    <source>
        <dbReference type="ARBA" id="ARBA00022553"/>
    </source>
</evidence>
<proteinExistence type="predicted"/>
<evidence type="ECO:0000259" key="7">
    <source>
        <dbReference type="PROSITE" id="PS50110"/>
    </source>
</evidence>
<sequence length="227" mass="24000">MRVSSTRPAPAPALRVVVADDAALFREGLSRLLAEAGFAVTAAVGDAGALLAHVAADPPDVALVDIRMPPTHTTEGLEAARTLRARHPGTGVLVLSAHVETGYALQLIENGATGAGYLLKERVADVTELSDAVRRVAAGGLVVDPGVVATLVGRRRVHSPLDALSEREREVLAVMAEGRSNQAIGERLFLSPKTVEAYVRSVFTKLGLHQGVDDNRRVLAVLAFLRR</sequence>
<accession>A0A2T0TX02</accession>
<dbReference type="GO" id="GO:0003677">
    <property type="term" value="F:DNA binding"/>
    <property type="evidence" value="ECO:0007669"/>
    <property type="project" value="UniProtKB-KW"/>
</dbReference>
<dbReference type="Gene3D" id="3.40.50.2300">
    <property type="match status" value="1"/>
</dbReference>